<dbReference type="PANTHER" id="PTHR11804:SF84">
    <property type="entry name" value="SACCHAROLYSIN"/>
    <property type="match status" value="1"/>
</dbReference>
<comment type="caution">
    <text evidence="1">The sequence shown here is derived from an EMBL/GenBank/DDBJ whole genome shotgun (WGS) entry which is preliminary data.</text>
</comment>
<dbReference type="Gene3D" id="1.20.1050.40">
    <property type="entry name" value="Endopeptidase. Chain P, domain 1"/>
    <property type="match status" value="1"/>
</dbReference>
<reference evidence="1 2" key="1">
    <citation type="submission" date="2024-01" db="EMBL/GenBank/DDBJ databases">
        <title>Complete genome of Cladobotryum mycophilum ATHUM6906.</title>
        <authorList>
            <person name="Christinaki A.C."/>
            <person name="Myridakis A.I."/>
            <person name="Kouvelis V.N."/>
        </authorList>
    </citation>
    <scope>NUCLEOTIDE SEQUENCE [LARGE SCALE GENOMIC DNA]</scope>
    <source>
        <strain evidence="1 2">ATHUM6906</strain>
    </source>
</reference>
<dbReference type="PANTHER" id="PTHR11804">
    <property type="entry name" value="PROTEASE M3 THIMET OLIGOPEPTIDASE-RELATED"/>
    <property type="match status" value="1"/>
</dbReference>
<evidence type="ECO:0000313" key="2">
    <source>
        <dbReference type="Proteomes" id="UP001338125"/>
    </source>
</evidence>
<sequence length="218" mass="24935">MLSQCPPQPPPGFNWEPSFIIAEAKRLIVATTQVWDRIAQIPLEHATFENAFLPILHDENSRMATARIISFFDSASPSKELRDASHQATEILSQDKLTCWGREDVFNVIDSVWKKQQQQQKHGALDAESHVVVERLRRNFIQAGMGLPDQGSRARLRSILEQRQILERQYTRNLDSDIGGQWLTVEELEGFQQHISTDGQLMETRDSSIENFPQSVLL</sequence>
<gene>
    <name evidence="1" type="ORF">PT974_03156</name>
</gene>
<proteinExistence type="predicted"/>
<evidence type="ECO:0000313" key="1">
    <source>
        <dbReference type="EMBL" id="KAK5994773.1"/>
    </source>
</evidence>
<dbReference type="InterPro" id="IPR045090">
    <property type="entry name" value="Pept_M3A_M3B"/>
</dbReference>
<dbReference type="EMBL" id="JAVFKD010000004">
    <property type="protein sequence ID" value="KAK5994773.1"/>
    <property type="molecule type" value="Genomic_DNA"/>
</dbReference>
<protein>
    <submittedName>
        <fullName evidence="1">Saccharolysin-like protein</fullName>
    </submittedName>
</protein>
<organism evidence="1 2">
    <name type="scientific">Cladobotryum mycophilum</name>
    <dbReference type="NCBI Taxonomy" id="491253"/>
    <lineage>
        <taxon>Eukaryota</taxon>
        <taxon>Fungi</taxon>
        <taxon>Dikarya</taxon>
        <taxon>Ascomycota</taxon>
        <taxon>Pezizomycotina</taxon>
        <taxon>Sordariomycetes</taxon>
        <taxon>Hypocreomycetidae</taxon>
        <taxon>Hypocreales</taxon>
        <taxon>Hypocreaceae</taxon>
        <taxon>Cladobotryum</taxon>
    </lineage>
</organism>
<keyword evidence="2" id="KW-1185">Reference proteome</keyword>
<dbReference type="SUPFAM" id="SSF55486">
    <property type="entry name" value="Metalloproteases ('zincins'), catalytic domain"/>
    <property type="match status" value="1"/>
</dbReference>
<name>A0ABR0SRM4_9HYPO</name>
<accession>A0ABR0SRM4</accession>
<dbReference type="Proteomes" id="UP001338125">
    <property type="component" value="Unassembled WGS sequence"/>
</dbReference>
<dbReference type="InterPro" id="IPR024080">
    <property type="entry name" value="Neurolysin/TOP_N"/>
</dbReference>